<keyword evidence="2" id="KW-0472">Membrane</keyword>
<dbReference type="EMBL" id="CP012673">
    <property type="protein sequence ID" value="AUX48259.1"/>
    <property type="molecule type" value="Genomic_DNA"/>
</dbReference>
<dbReference type="AlphaFoldDB" id="A0A2L0F9Y2"/>
<name>A0A2L0F9Y2_SORCE</name>
<proteinExistence type="predicted"/>
<protein>
    <recommendedName>
        <fullName evidence="5">Zinc ribbon domain-containing protein</fullName>
    </recommendedName>
</protein>
<evidence type="ECO:0000256" key="1">
    <source>
        <dbReference type="SAM" id="MobiDB-lite"/>
    </source>
</evidence>
<evidence type="ECO:0008006" key="5">
    <source>
        <dbReference type="Google" id="ProtNLM"/>
    </source>
</evidence>
<feature type="region of interest" description="Disordered" evidence="1">
    <location>
        <begin position="287"/>
        <end position="312"/>
    </location>
</feature>
<accession>A0A2L0F9Y2</accession>
<feature type="transmembrane region" description="Helical" evidence="2">
    <location>
        <begin position="71"/>
        <end position="91"/>
    </location>
</feature>
<feature type="region of interest" description="Disordered" evidence="1">
    <location>
        <begin position="212"/>
        <end position="257"/>
    </location>
</feature>
<evidence type="ECO:0000256" key="2">
    <source>
        <dbReference type="SAM" id="Phobius"/>
    </source>
</evidence>
<evidence type="ECO:0000313" key="3">
    <source>
        <dbReference type="EMBL" id="AUX48259.1"/>
    </source>
</evidence>
<reference evidence="3 4" key="1">
    <citation type="submission" date="2015-09" db="EMBL/GenBank/DDBJ databases">
        <title>Sorangium comparison.</title>
        <authorList>
            <person name="Zaburannyi N."/>
            <person name="Bunk B."/>
            <person name="Overmann J."/>
            <person name="Mueller R."/>
        </authorList>
    </citation>
    <scope>NUCLEOTIDE SEQUENCE [LARGE SCALE GENOMIC DNA]</scope>
    <source>
        <strain evidence="3 4">So ce26</strain>
    </source>
</reference>
<dbReference type="Proteomes" id="UP000238348">
    <property type="component" value="Chromosome"/>
</dbReference>
<organism evidence="3 4">
    <name type="scientific">Sorangium cellulosum</name>
    <name type="common">Polyangium cellulosum</name>
    <dbReference type="NCBI Taxonomy" id="56"/>
    <lineage>
        <taxon>Bacteria</taxon>
        <taxon>Pseudomonadati</taxon>
        <taxon>Myxococcota</taxon>
        <taxon>Polyangia</taxon>
        <taxon>Polyangiales</taxon>
        <taxon>Polyangiaceae</taxon>
        <taxon>Sorangium</taxon>
    </lineage>
</organism>
<sequence>MSAVKTAKTPATVDETPATVGETPATVGEAARTASDTPLERQIVRHARYVVPLAVLVLAVVAGLLSGPPAVILVLAGGALVGVIAILWASLRVLVGETPLSGADAYALGAPSAEEEQKQAVLRALKDLEFERSVGKISDEDYAELVAKYRAEAKRLLRLLDAGAQPRRDQVAELVAKRLRRAGLQGDDGVPAEAAPGEVAAAASALEGAAAKATSARRKQDGAGQAAELERDPEPATAAEGAGDKSEEAAATEAGESTRASACAVCGTVNDHDALFCKKCGTRRAPSAPLAEQAALDEAAGGDATNESGRAS</sequence>
<evidence type="ECO:0000313" key="4">
    <source>
        <dbReference type="Proteomes" id="UP000238348"/>
    </source>
</evidence>
<gene>
    <name evidence="3" type="ORF">SOCE26_097910</name>
</gene>
<feature type="transmembrane region" description="Helical" evidence="2">
    <location>
        <begin position="49"/>
        <end position="65"/>
    </location>
</feature>
<keyword evidence="2" id="KW-0812">Transmembrane</keyword>
<keyword evidence="2" id="KW-1133">Transmembrane helix</keyword>